<sequence>MSSRPPRPGRPIAPSPGRAARRRPPRSRCTRTPGDGDRGRSDPPDRHRPPRSRPSPGARPS</sequence>
<name>A0A399NXF3_9MICO</name>
<accession>A0A399NXF3</accession>
<evidence type="ECO:0000313" key="3">
    <source>
        <dbReference type="Proteomes" id="UP000266298"/>
    </source>
</evidence>
<gene>
    <name evidence="2" type="ORF">DZF96_07905</name>
</gene>
<comment type="caution">
    <text evidence="2">The sequence shown here is derived from an EMBL/GenBank/DDBJ whole genome shotgun (WGS) entry which is preliminary data.</text>
</comment>
<feature type="compositionally biased region" description="Basic and acidic residues" evidence="1">
    <location>
        <begin position="34"/>
        <end position="47"/>
    </location>
</feature>
<protein>
    <submittedName>
        <fullName evidence="2">Uncharacterized protein</fullName>
    </submittedName>
</protein>
<feature type="compositionally biased region" description="Basic residues" evidence="1">
    <location>
        <begin position="19"/>
        <end position="29"/>
    </location>
</feature>
<dbReference type="Proteomes" id="UP000266298">
    <property type="component" value="Unassembled WGS sequence"/>
</dbReference>
<proteinExistence type="predicted"/>
<dbReference type="EMBL" id="QWEC01000093">
    <property type="protein sequence ID" value="RII97296.1"/>
    <property type="molecule type" value="Genomic_DNA"/>
</dbReference>
<evidence type="ECO:0000313" key="2">
    <source>
        <dbReference type="EMBL" id="RII97296.1"/>
    </source>
</evidence>
<dbReference type="AlphaFoldDB" id="A0A399NXF3"/>
<evidence type="ECO:0000256" key="1">
    <source>
        <dbReference type="SAM" id="MobiDB-lite"/>
    </source>
</evidence>
<organism evidence="2 3">
    <name type="scientific">Clavibacter michiganensis</name>
    <dbReference type="NCBI Taxonomy" id="28447"/>
    <lineage>
        <taxon>Bacteria</taxon>
        <taxon>Bacillati</taxon>
        <taxon>Actinomycetota</taxon>
        <taxon>Actinomycetes</taxon>
        <taxon>Micrococcales</taxon>
        <taxon>Microbacteriaceae</taxon>
        <taxon>Clavibacter</taxon>
    </lineage>
</organism>
<reference evidence="2 3" key="1">
    <citation type="submission" date="2018-08" db="EMBL/GenBank/DDBJ databases">
        <title>Genome Sequence of Clavibacter michiganensis Subspecies type strains, and the Atypical Peach-Colored Strains Isolated from Tomato.</title>
        <authorList>
            <person name="Osdaghi E."/>
            <person name="Portier P."/>
            <person name="Briand M."/>
            <person name="Jacques M.-A."/>
        </authorList>
    </citation>
    <scope>NUCLEOTIDE SEQUENCE [LARGE SCALE GENOMIC DNA]</scope>
    <source>
        <strain evidence="2 3">CFBP 7493</strain>
    </source>
</reference>
<feature type="region of interest" description="Disordered" evidence="1">
    <location>
        <begin position="1"/>
        <end position="61"/>
    </location>
</feature>
<feature type="compositionally biased region" description="Pro residues" evidence="1">
    <location>
        <begin position="1"/>
        <end position="14"/>
    </location>
</feature>